<reference evidence="2" key="1">
    <citation type="journal article" date="2022" name="Mol. Ecol. Resour.">
        <title>The genomes of chicory, endive, great burdock and yacon provide insights into Asteraceae palaeo-polyploidization history and plant inulin production.</title>
        <authorList>
            <person name="Fan W."/>
            <person name="Wang S."/>
            <person name="Wang H."/>
            <person name="Wang A."/>
            <person name="Jiang F."/>
            <person name="Liu H."/>
            <person name="Zhao H."/>
            <person name="Xu D."/>
            <person name="Zhang Y."/>
        </authorList>
    </citation>
    <scope>NUCLEOTIDE SEQUENCE [LARGE SCALE GENOMIC DNA]</scope>
    <source>
        <strain evidence="2">cv. Yunnan</strain>
    </source>
</reference>
<accession>A0ACB8XX54</accession>
<proteinExistence type="predicted"/>
<name>A0ACB8XX54_9ASTR</name>
<dbReference type="EMBL" id="CM042046">
    <property type="protein sequence ID" value="KAI3675640.1"/>
    <property type="molecule type" value="Genomic_DNA"/>
</dbReference>
<reference evidence="1 2" key="2">
    <citation type="journal article" date="2022" name="Mol. Ecol. Resour.">
        <title>The genomes of chicory, endive, great burdock and yacon provide insights into Asteraceae paleo-polyploidization history and plant inulin production.</title>
        <authorList>
            <person name="Fan W."/>
            <person name="Wang S."/>
            <person name="Wang H."/>
            <person name="Wang A."/>
            <person name="Jiang F."/>
            <person name="Liu H."/>
            <person name="Zhao H."/>
            <person name="Xu D."/>
            <person name="Zhang Y."/>
        </authorList>
    </citation>
    <scope>NUCLEOTIDE SEQUENCE [LARGE SCALE GENOMIC DNA]</scope>
    <source>
        <strain evidence="2">cv. Yunnan</strain>
        <tissue evidence="1">Leaves</tissue>
    </source>
</reference>
<evidence type="ECO:0000313" key="1">
    <source>
        <dbReference type="EMBL" id="KAI3675640.1"/>
    </source>
</evidence>
<organism evidence="1 2">
    <name type="scientific">Smallanthus sonchifolius</name>
    <dbReference type="NCBI Taxonomy" id="185202"/>
    <lineage>
        <taxon>Eukaryota</taxon>
        <taxon>Viridiplantae</taxon>
        <taxon>Streptophyta</taxon>
        <taxon>Embryophyta</taxon>
        <taxon>Tracheophyta</taxon>
        <taxon>Spermatophyta</taxon>
        <taxon>Magnoliopsida</taxon>
        <taxon>eudicotyledons</taxon>
        <taxon>Gunneridae</taxon>
        <taxon>Pentapetalae</taxon>
        <taxon>asterids</taxon>
        <taxon>campanulids</taxon>
        <taxon>Asterales</taxon>
        <taxon>Asteraceae</taxon>
        <taxon>Asteroideae</taxon>
        <taxon>Heliantheae alliance</taxon>
        <taxon>Millerieae</taxon>
        <taxon>Smallanthus</taxon>
    </lineage>
</organism>
<dbReference type="Proteomes" id="UP001056120">
    <property type="component" value="Linkage Group LG29"/>
</dbReference>
<gene>
    <name evidence="1" type="ORF">L1987_85232</name>
</gene>
<keyword evidence="2" id="KW-1185">Reference proteome</keyword>
<sequence>MEQSRICLTCQSSMPVDMLLVLLVLLGHVDIRVESVKFMESSEVIGNPSISLFLIDEAAILSILSIDWLQRSRSQPAALSFYTADLHHLNTQQKPSL</sequence>
<comment type="caution">
    <text evidence="1">The sequence shown here is derived from an EMBL/GenBank/DDBJ whole genome shotgun (WGS) entry which is preliminary data.</text>
</comment>
<protein>
    <submittedName>
        <fullName evidence="1">Uncharacterized protein</fullName>
    </submittedName>
</protein>
<evidence type="ECO:0000313" key="2">
    <source>
        <dbReference type="Proteomes" id="UP001056120"/>
    </source>
</evidence>